<evidence type="ECO:0000256" key="6">
    <source>
        <dbReference type="ARBA" id="ARBA00023080"/>
    </source>
</evidence>
<dbReference type="Pfam" id="PF00962">
    <property type="entry name" value="A_deaminase"/>
    <property type="match status" value="1"/>
</dbReference>
<dbReference type="GO" id="GO:0006154">
    <property type="term" value="P:adenosine catabolic process"/>
    <property type="evidence" value="ECO:0007669"/>
    <property type="project" value="TreeGrafter"/>
</dbReference>
<dbReference type="GO" id="GO:0009117">
    <property type="term" value="P:nucleotide metabolic process"/>
    <property type="evidence" value="ECO:0007669"/>
    <property type="project" value="UniProtKB-KW"/>
</dbReference>
<feature type="domain" description="Adenosine deaminase" evidence="8">
    <location>
        <begin position="3"/>
        <end position="117"/>
    </location>
</feature>
<dbReference type="InterPro" id="IPR032466">
    <property type="entry name" value="Metal_Hydrolase"/>
</dbReference>
<dbReference type="EMBL" id="CALTRL010005704">
    <property type="protein sequence ID" value="CAH7685058.1"/>
    <property type="molecule type" value="Genomic_DNA"/>
</dbReference>
<evidence type="ECO:0000256" key="3">
    <source>
        <dbReference type="ARBA" id="ARBA00022723"/>
    </source>
</evidence>
<keyword evidence="4" id="KW-0378">Hydrolase</keyword>
<organism evidence="9 10">
    <name type="scientific">Phakopsora pachyrhizi</name>
    <name type="common">Asian soybean rust disease fungus</name>
    <dbReference type="NCBI Taxonomy" id="170000"/>
    <lineage>
        <taxon>Eukaryota</taxon>
        <taxon>Fungi</taxon>
        <taxon>Dikarya</taxon>
        <taxon>Basidiomycota</taxon>
        <taxon>Pucciniomycotina</taxon>
        <taxon>Pucciniomycetes</taxon>
        <taxon>Pucciniales</taxon>
        <taxon>Phakopsoraceae</taxon>
        <taxon>Phakopsora</taxon>
    </lineage>
</organism>
<dbReference type="GO" id="GO:0046872">
    <property type="term" value="F:metal ion binding"/>
    <property type="evidence" value="ECO:0007669"/>
    <property type="project" value="UniProtKB-KW"/>
</dbReference>
<proteinExistence type="inferred from homology"/>
<dbReference type="PANTHER" id="PTHR11409">
    <property type="entry name" value="ADENOSINE DEAMINASE"/>
    <property type="match status" value="1"/>
</dbReference>
<keyword evidence="5" id="KW-0862">Zinc</keyword>
<dbReference type="InterPro" id="IPR006330">
    <property type="entry name" value="Ado/ade_deaminase"/>
</dbReference>
<gene>
    <name evidence="9" type="ORF">PPACK8108_LOCUS19528</name>
</gene>
<evidence type="ECO:0000256" key="4">
    <source>
        <dbReference type="ARBA" id="ARBA00022801"/>
    </source>
</evidence>
<evidence type="ECO:0000256" key="1">
    <source>
        <dbReference type="ARBA" id="ARBA00001947"/>
    </source>
</evidence>
<comment type="cofactor">
    <cofactor evidence="1">
        <name>Zn(2+)</name>
        <dbReference type="ChEBI" id="CHEBI:29105"/>
    </cofactor>
</comment>
<feature type="non-terminal residue" evidence="9">
    <location>
        <position position="1"/>
    </location>
</feature>
<name>A0AAV0BGN3_PHAPC</name>
<dbReference type="GO" id="GO:0004000">
    <property type="term" value="F:adenosine deaminase activity"/>
    <property type="evidence" value="ECO:0007669"/>
    <property type="project" value="TreeGrafter"/>
</dbReference>
<protein>
    <recommendedName>
        <fullName evidence="8">Adenosine deaminase domain-containing protein</fullName>
    </recommendedName>
</protein>
<comment type="similarity">
    <text evidence="2">Belongs to the metallo-dependent hydrolases superfamily. Adenosine and AMP deaminases family.</text>
</comment>
<dbReference type="SUPFAM" id="SSF51556">
    <property type="entry name" value="Metallo-dependent hydrolases"/>
    <property type="match status" value="1"/>
</dbReference>
<accession>A0AAV0BGN3</accession>
<evidence type="ECO:0000313" key="9">
    <source>
        <dbReference type="EMBL" id="CAH7685058.1"/>
    </source>
</evidence>
<evidence type="ECO:0000259" key="8">
    <source>
        <dbReference type="Pfam" id="PF00962"/>
    </source>
</evidence>
<comment type="catalytic activity">
    <reaction evidence="7">
        <text>N(6)-methyl-AMP + H2O + H(+) = IMP + methylamine</text>
        <dbReference type="Rhea" id="RHEA:16001"/>
        <dbReference type="ChEBI" id="CHEBI:15377"/>
        <dbReference type="ChEBI" id="CHEBI:15378"/>
        <dbReference type="ChEBI" id="CHEBI:58053"/>
        <dbReference type="ChEBI" id="CHEBI:59338"/>
        <dbReference type="ChEBI" id="CHEBI:144842"/>
    </reaction>
    <physiologicalReaction direction="left-to-right" evidence="7">
        <dbReference type="Rhea" id="RHEA:16002"/>
    </physiologicalReaction>
</comment>
<evidence type="ECO:0000256" key="7">
    <source>
        <dbReference type="ARBA" id="ARBA00048787"/>
    </source>
</evidence>
<dbReference type="AlphaFoldDB" id="A0AAV0BGN3"/>
<evidence type="ECO:0000313" key="10">
    <source>
        <dbReference type="Proteomes" id="UP001153365"/>
    </source>
</evidence>
<sequence>LRTLYPDLIGHATHSKKAEWLIIDSNLSIESCFTSNFKLNTVKFLEKYHSIWAIEKGLPVLILTDGALFFRSNLSEEYSIALRRLVSNIKRFILVLEKGISHIFGSELDKFELKESIKTF</sequence>
<dbReference type="Proteomes" id="UP001153365">
    <property type="component" value="Unassembled WGS sequence"/>
</dbReference>
<keyword evidence="3" id="KW-0479">Metal-binding</keyword>
<keyword evidence="10" id="KW-1185">Reference proteome</keyword>
<keyword evidence="6" id="KW-0546">Nucleotide metabolism</keyword>
<evidence type="ECO:0000256" key="2">
    <source>
        <dbReference type="ARBA" id="ARBA00006676"/>
    </source>
</evidence>
<evidence type="ECO:0000256" key="5">
    <source>
        <dbReference type="ARBA" id="ARBA00022833"/>
    </source>
</evidence>
<comment type="caution">
    <text evidence="9">The sequence shown here is derived from an EMBL/GenBank/DDBJ whole genome shotgun (WGS) entry which is preliminary data.</text>
</comment>
<dbReference type="InterPro" id="IPR001365">
    <property type="entry name" value="A_deaminase_dom"/>
</dbReference>
<dbReference type="Gene3D" id="3.20.20.140">
    <property type="entry name" value="Metal-dependent hydrolases"/>
    <property type="match status" value="1"/>
</dbReference>
<feature type="non-terminal residue" evidence="9">
    <location>
        <position position="120"/>
    </location>
</feature>
<dbReference type="PANTHER" id="PTHR11409:SF42">
    <property type="entry name" value="ADENOSINE DEAMINASE-LIKE PROTEIN"/>
    <property type="match status" value="1"/>
</dbReference>
<dbReference type="GO" id="GO:0046103">
    <property type="term" value="P:inosine biosynthetic process"/>
    <property type="evidence" value="ECO:0007669"/>
    <property type="project" value="TreeGrafter"/>
</dbReference>
<reference evidence="9" key="1">
    <citation type="submission" date="2022-06" db="EMBL/GenBank/DDBJ databases">
        <authorList>
            <consortium name="SYNGENTA / RWTH Aachen University"/>
        </authorList>
    </citation>
    <scope>NUCLEOTIDE SEQUENCE</scope>
</reference>